<dbReference type="Gene3D" id="3.40.50.1820">
    <property type="entry name" value="alpha/beta hydrolase"/>
    <property type="match status" value="1"/>
</dbReference>
<reference evidence="4" key="1">
    <citation type="journal article" date="2013" name="Environ. Microbiol.">
        <title>Microbiota from the distal guts of lean and obese adolescents exhibit partial functional redundancy besides clear differences in community structure.</title>
        <authorList>
            <person name="Ferrer M."/>
            <person name="Ruiz A."/>
            <person name="Lanza F."/>
            <person name="Haange S.B."/>
            <person name="Oberbach A."/>
            <person name="Till H."/>
            <person name="Bargiela R."/>
            <person name="Campoy C."/>
            <person name="Segura M.T."/>
            <person name="Richter M."/>
            <person name="von Bergen M."/>
            <person name="Seifert J."/>
            <person name="Suarez A."/>
        </authorList>
    </citation>
    <scope>NUCLEOTIDE SEQUENCE</scope>
</reference>
<dbReference type="SUPFAM" id="SSF53474">
    <property type="entry name" value="alpha/beta-Hydrolases"/>
    <property type="match status" value="1"/>
</dbReference>
<evidence type="ECO:0000259" key="3">
    <source>
        <dbReference type="Pfam" id="PF20434"/>
    </source>
</evidence>
<feature type="non-terminal residue" evidence="4">
    <location>
        <position position="1"/>
    </location>
</feature>
<accession>K1SRF2</accession>
<comment type="similarity">
    <text evidence="1">Belongs to the 'GDXG' lipolytic enzyme family.</text>
</comment>
<dbReference type="PROSITE" id="PS01174">
    <property type="entry name" value="LIPASE_GDXG_SER"/>
    <property type="match status" value="1"/>
</dbReference>
<keyword evidence="2" id="KW-0378">Hydrolase</keyword>
<feature type="domain" description="BD-FAE-like" evidence="3">
    <location>
        <begin position="78"/>
        <end position="176"/>
    </location>
</feature>
<organism evidence="4">
    <name type="scientific">human gut metagenome</name>
    <dbReference type="NCBI Taxonomy" id="408170"/>
    <lineage>
        <taxon>unclassified sequences</taxon>
        <taxon>metagenomes</taxon>
        <taxon>organismal metagenomes</taxon>
    </lineage>
</organism>
<dbReference type="GO" id="GO:0016787">
    <property type="term" value="F:hydrolase activity"/>
    <property type="evidence" value="ECO:0007669"/>
    <property type="project" value="UniProtKB-KW"/>
</dbReference>
<evidence type="ECO:0000313" key="4">
    <source>
        <dbReference type="EMBL" id="EKC56420.1"/>
    </source>
</evidence>
<sequence>FKNIFDGLFKLDADTVKTDPTADGVLKNDGFVASAAEVLWNYMDYYDTNRLKKQTESAGVTVKKDIPYISDGNKYHLLDIYYPENAAEKLPVIIDIHGGGLMYAEKEVNRVYASRLAKRGYIVVCINYSLCPDVTYPTQVSDVMASYRWVAENGEAYGFDLDRVFVAGDSAGGQLA</sequence>
<dbReference type="AlphaFoldDB" id="K1SRF2"/>
<dbReference type="PANTHER" id="PTHR48081">
    <property type="entry name" value="AB HYDROLASE SUPERFAMILY PROTEIN C4A8.06C"/>
    <property type="match status" value="1"/>
</dbReference>
<feature type="non-terminal residue" evidence="4">
    <location>
        <position position="176"/>
    </location>
</feature>
<dbReference type="EMBL" id="AJWY01010118">
    <property type="protein sequence ID" value="EKC56420.1"/>
    <property type="molecule type" value="Genomic_DNA"/>
</dbReference>
<dbReference type="InterPro" id="IPR033140">
    <property type="entry name" value="Lipase_GDXG_put_SER_AS"/>
</dbReference>
<dbReference type="Pfam" id="PF20434">
    <property type="entry name" value="BD-FAE"/>
    <property type="match status" value="1"/>
</dbReference>
<proteinExistence type="inferred from homology"/>
<comment type="caution">
    <text evidence="4">The sequence shown here is derived from an EMBL/GenBank/DDBJ whole genome shotgun (WGS) entry which is preliminary data.</text>
</comment>
<dbReference type="InterPro" id="IPR050300">
    <property type="entry name" value="GDXG_lipolytic_enzyme"/>
</dbReference>
<dbReference type="InterPro" id="IPR029058">
    <property type="entry name" value="AB_hydrolase_fold"/>
</dbReference>
<dbReference type="InterPro" id="IPR049492">
    <property type="entry name" value="BD-FAE-like_dom"/>
</dbReference>
<evidence type="ECO:0000256" key="1">
    <source>
        <dbReference type="ARBA" id="ARBA00010515"/>
    </source>
</evidence>
<name>K1SRF2_9ZZZZ</name>
<evidence type="ECO:0000256" key="2">
    <source>
        <dbReference type="ARBA" id="ARBA00022801"/>
    </source>
</evidence>
<protein>
    <submittedName>
        <fullName evidence="4">Esterase/lipase</fullName>
    </submittedName>
</protein>
<gene>
    <name evidence="4" type="ORF">LEA_14846</name>
</gene>